<evidence type="ECO:0000313" key="3">
    <source>
        <dbReference type="WBParaSite" id="TCNE_0001652601-mRNA-1"/>
    </source>
</evidence>
<organism evidence="2 3">
    <name type="scientific">Toxocara canis</name>
    <name type="common">Canine roundworm</name>
    <dbReference type="NCBI Taxonomy" id="6265"/>
    <lineage>
        <taxon>Eukaryota</taxon>
        <taxon>Metazoa</taxon>
        <taxon>Ecdysozoa</taxon>
        <taxon>Nematoda</taxon>
        <taxon>Chromadorea</taxon>
        <taxon>Rhabditida</taxon>
        <taxon>Spirurina</taxon>
        <taxon>Ascaridomorpha</taxon>
        <taxon>Ascaridoidea</taxon>
        <taxon>Toxocaridae</taxon>
        <taxon>Toxocara</taxon>
    </lineage>
</organism>
<dbReference type="AlphaFoldDB" id="A0A183V705"/>
<accession>A0A183V705</accession>
<proteinExistence type="predicted"/>
<evidence type="ECO:0000313" key="1">
    <source>
        <dbReference type="EMBL" id="VDM47846.1"/>
    </source>
</evidence>
<dbReference type="PRINTS" id="PR01345">
    <property type="entry name" value="CERVTRCPTASE"/>
</dbReference>
<reference evidence="1 2" key="2">
    <citation type="submission" date="2018-11" db="EMBL/GenBank/DDBJ databases">
        <authorList>
            <consortium name="Pathogen Informatics"/>
        </authorList>
    </citation>
    <scope>NUCLEOTIDE SEQUENCE [LARGE SCALE GENOMIC DNA]</scope>
</reference>
<gene>
    <name evidence="1" type="ORF">TCNE_LOCUS16525</name>
</gene>
<dbReference type="EMBL" id="UYWY01023674">
    <property type="protein sequence ID" value="VDM47846.1"/>
    <property type="molecule type" value="Genomic_DNA"/>
</dbReference>
<evidence type="ECO:0000313" key="2">
    <source>
        <dbReference type="Proteomes" id="UP000050794"/>
    </source>
</evidence>
<sequence length="309" mass="36523">MDTPNSGGYSEEGKHILFRGLMATALQLCEKDDLKIYRPLQDPAIDFRILQNDLNAFSAWSKSWQLDISYKKCRVLHVNFHHECFLRLDNEVLPSADDGIRDLGVKICPNLHWNLHCTEVATNALKVTNCILRALQHRCIEHYRKAYIVYCRPILEYCTQAWSPYLISDIKTVENVQEYYTRMAFRKLFVRPYTPDYRARLKMFDLEPLEYRRLEFDLALCFKIVRGFSDIPLGSLFTLLDPRERRPHRYQLARKTCSANSVFYCFQFRVVRIWDELPCRIAEAQNLSVFMNRLDSFDLRIIADLLTLE</sequence>
<name>A0A183V705_TOXCA</name>
<reference evidence="3" key="1">
    <citation type="submission" date="2016-06" db="UniProtKB">
        <authorList>
            <consortium name="WormBaseParasite"/>
        </authorList>
    </citation>
    <scope>IDENTIFICATION</scope>
</reference>
<keyword evidence="2" id="KW-1185">Reference proteome</keyword>
<dbReference type="Proteomes" id="UP000050794">
    <property type="component" value="Unassembled WGS sequence"/>
</dbReference>
<dbReference type="WBParaSite" id="TCNE_0001652601-mRNA-1">
    <property type="protein sequence ID" value="TCNE_0001652601-mRNA-1"/>
    <property type="gene ID" value="TCNE_0001652601"/>
</dbReference>
<protein>
    <submittedName>
        <fullName evidence="3">RNA-directed DNA polymerase from mobile element jockey</fullName>
    </submittedName>
</protein>
<dbReference type="PANTHER" id="PTHR33332">
    <property type="entry name" value="REVERSE TRANSCRIPTASE DOMAIN-CONTAINING PROTEIN"/>
    <property type="match status" value="1"/>
</dbReference>